<keyword evidence="8" id="KW-1185">Reference proteome</keyword>
<dbReference type="OrthoDB" id="3201983at2"/>
<comment type="similarity">
    <text evidence="1">Belongs to the transposase 7 family.</text>
</comment>
<keyword evidence="3" id="KW-0238">DNA-binding</keyword>
<dbReference type="Proteomes" id="UP000199223">
    <property type="component" value="Unassembled WGS sequence"/>
</dbReference>
<dbReference type="InterPro" id="IPR047653">
    <property type="entry name" value="Tn3-like_transpos"/>
</dbReference>
<gene>
    <name evidence="7" type="ORF">SAMN04488058_1232</name>
</gene>
<dbReference type="InterPro" id="IPR002513">
    <property type="entry name" value="Tn3_Tnp_DDE_dom"/>
</dbReference>
<dbReference type="Pfam" id="PF01526">
    <property type="entry name" value="DDE_Tnp_Tn3"/>
    <property type="match status" value="1"/>
</dbReference>
<dbReference type="Pfam" id="PF13700">
    <property type="entry name" value="DUF4158"/>
    <property type="match status" value="1"/>
</dbReference>
<dbReference type="EMBL" id="FNZA01000023">
    <property type="protein sequence ID" value="SEJ84654.1"/>
    <property type="molecule type" value="Genomic_DNA"/>
</dbReference>
<feature type="domain" description="DUF4158" evidence="6">
    <location>
        <begin position="15"/>
        <end position="176"/>
    </location>
</feature>
<feature type="domain" description="Tn3 transposase DDE" evidence="5">
    <location>
        <begin position="594"/>
        <end position="982"/>
    </location>
</feature>
<protein>
    <submittedName>
        <fullName evidence="7">Transposase and inactivated derivatives, TnpA family</fullName>
    </submittedName>
</protein>
<dbReference type="RefSeq" id="WP_092265583.1">
    <property type="nucleotide sequence ID" value="NZ_FNZA01000023.1"/>
</dbReference>
<dbReference type="InterPro" id="IPR025296">
    <property type="entry name" value="DUF4158"/>
</dbReference>
<dbReference type="NCBIfam" id="NF033527">
    <property type="entry name" value="transpos_Tn3"/>
    <property type="match status" value="1"/>
</dbReference>
<sequence>MSRAITASEDSTALLARYGRYPPILTAEQLHRYFRFDDHDRAVLAQKKGKHNRLGYALQLATVRFLGTFLTDPLDMPGAAIQYVAQQLDLTVNPAKLERYRTRETRWDHRHDIQARWGYRDFSEIPAFFDLTRFLSARARLMAEPPSRLLDLSTARLVERRVLLPGVTTLTRLIARIQHRADERLWRDLAALPSEVQVAALETLLDVPPRSSVSRLDRLRKAPLSVSAPGLVGALKRVETVRRVGVTTLDLSGFPEQRLNTLFRIGMGVKAQALRRMNRSRRIATLLVTVHRLEGQALDDALTLFESLLTDLFNRIERKEDGMRQDHLPSLEEAARRSNQLTLAFLESLGQPPQDFPTFAAQVLALVPQEQLQAAADTVQALTRPRSETRLEGLLSRYSYVQQFLPALLRTVNFEGSAAGGPSLAALQALRRLERRSQVMATEVPLTLVKGDWVKLISRKGPLNRPAYTLCVLDHLHLALKRRDVFVSASPKFNDPRLRLLSDQAWTALKAEVCRSLDLDPDPQVMLARLSAQLDERYRLVDARLPQNAAVSLAEEEGRTVLVLQEDEALPEPPSLRHLRELVARRMPRLDLPDLLLEVHCWTGFAHAFTHLSEARTRVEHLDVSVCAVLLAEACNVGLDAVVQAETEALGRGRLSWVDQHYLRAETIASANARLVEFQATIPTVAAWGDGQVASVDGLRFRVPVKTIYAGQNPKYFGVRSGVTYVNFISDQYSGFHGIVVPGTLRDSLFALDGMIEQNTVLRPQQLVSDTAASSYMVFGLFRLLGYQFSPELADLRERTYARMNREANYGKLNALATSQVGTALIANHWDDLLRLAGSLMTRTVRASDLLKVIGVKPKSALTRALEQVGRIASTLHLLSYHDDPLYRRTIGTQRNRQEARHRLARAVFQGRHGELRQHYVAGMEDQLGALGLVVNAIILWNARYLDLILNQLRAEGVEVRDEDVQRLSPLKFEHIHLGGRYHFSLTSQMPVGQFRRLRDPDEVES</sequence>
<name>A0A1H7C5U2_9DEIO</name>
<evidence type="ECO:0000256" key="3">
    <source>
        <dbReference type="ARBA" id="ARBA00023125"/>
    </source>
</evidence>
<accession>A0A1H7C5U2</accession>
<keyword evidence="2" id="KW-0815">Transposition</keyword>
<evidence type="ECO:0000256" key="2">
    <source>
        <dbReference type="ARBA" id="ARBA00022578"/>
    </source>
</evidence>
<evidence type="ECO:0000259" key="6">
    <source>
        <dbReference type="Pfam" id="PF13700"/>
    </source>
</evidence>
<evidence type="ECO:0000256" key="1">
    <source>
        <dbReference type="ARBA" id="ARBA00009402"/>
    </source>
</evidence>
<evidence type="ECO:0000259" key="5">
    <source>
        <dbReference type="Pfam" id="PF01526"/>
    </source>
</evidence>
<evidence type="ECO:0000313" key="7">
    <source>
        <dbReference type="EMBL" id="SEJ84654.1"/>
    </source>
</evidence>
<reference evidence="8" key="1">
    <citation type="submission" date="2016-10" db="EMBL/GenBank/DDBJ databases">
        <authorList>
            <person name="Varghese N."/>
            <person name="Submissions S."/>
        </authorList>
    </citation>
    <scope>NUCLEOTIDE SEQUENCE [LARGE SCALE GENOMIC DNA]</scope>
    <source>
        <strain evidence="8">CGMCC 1.10218</strain>
    </source>
</reference>
<proteinExistence type="inferred from homology"/>
<dbReference type="AlphaFoldDB" id="A0A1H7C5U2"/>
<evidence type="ECO:0000256" key="4">
    <source>
        <dbReference type="ARBA" id="ARBA00023172"/>
    </source>
</evidence>
<dbReference type="GO" id="GO:0004803">
    <property type="term" value="F:transposase activity"/>
    <property type="evidence" value="ECO:0007669"/>
    <property type="project" value="InterPro"/>
</dbReference>
<dbReference type="GO" id="GO:0006313">
    <property type="term" value="P:DNA transposition"/>
    <property type="evidence" value="ECO:0007669"/>
    <property type="project" value="InterPro"/>
</dbReference>
<dbReference type="STRING" id="856736.SAMN04488058_1232"/>
<dbReference type="GO" id="GO:0003677">
    <property type="term" value="F:DNA binding"/>
    <property type="evidence" value="ECO:0007669"/>
    <property type="project" value="UniProtKB-KW"/>
</dbReference>
<evidence type="ECO:0000313" key="8">
    <source>
        <dbReference type="Proteomes" id="UP000199223"/>
    </source>
</evidence>
<keyword evidence="4" id="KW-0233">DNA recombination</keyword>
<organism evidence="7 8">
    <name type="scientific">Deinococcus reticulitermitis</name>
    <dbReference type="NCBI Taxonomy" id="856736"/>
    <lineage>
        <taxon>Bacteria</taxon>
        <taxon>Thermotogati</taxon>
        <taxon>Deinococcota</taxon>
        <taxon>Deinococci</taxon>
        <taxon>Deinococcales</taxon>
        <taxon>Deinococcaceae</taxon>
        <taxon>Deinococcus</taxon>
    </lineage>
</organism>